<name>A0A0R1VSH3_9LACO</name>
<comment type="similarity">
    <text evidence="1">Belongs to the ABC transporter superfamily.</text>
</comment>
<keyword evidence="7" id="KW-1185">Reference proteome</keyword>
<dbReference type="AlphaFoldDB" id="A0A0R1VSH3"/>
<dbReference type="SMART" id="SM00382">
    <property type="entry name" value="AAA"/>
    <property type="match status" value="1"/>
</dbReference>
<evidence type="ECO:0000313" key="7">
    <source>
        <dbReference type="Proteomes" id="UP000051315"/>
    </source>
</evidence>
<organism evidence="6 7">
    <name type="scientific">Lapidilactobacillus concavus DSM 17758</name>
    <dbReference type="NCBI Taxonomy" id="1423735"/>
    <lineage>
        <taxon>Bacteria</taxon>
        <taxon>Bacillati</taxon>
        <taxon>Bacillota</taxon>
        <taxon>Bacilli</taxon>
        <taxon>Lactobacillales</taxon>
        <taxon>Lactobacillaceae</taxon>
        <taxon>Lapidilactobacillus</taxon>
    </lineage>
</organism>
<evidence type="ECO:0000259" key="5">
    <source>
        <dbReference type="PROSITE" id="PS50893"/>
    </source>
</evidence>
<accession>A0A0R1VSH3</accession>
<dbReference type="InterPro" id="IPR027417">
    <property type="entry name" value="P-loop_NTPase"/>
</dbReference>
<dbReference type="OrthoDB" id="9804819at2"/>
<proteinExistence type="inferred from homology"/>
<dbReference type="PANTHER" id="PTHR43335">
    <property type="entry name" value="ABC TRANSPORTER, ATP-BINDING PROTEIN"/>
    <property type="match status" value="1"/>
</dbReference>
<dbReference type="CDD" id="cd03230">
    <property type="entry name" value="ABC_DR_subfamily_A"/>
    <property type="match status" value="1"/>
</dbReference>
<dbReference type="STRING" id="1423735.FC15_GL000319"/>
<keyword evidence="3" id="KW-0547">Nucleotide-binding</keyword>
<dbReference type="PATRIC" id="fig|1423735.3.peg.326"/>
<feature type="domain" description="ABC transporter" evidence="5">
    <location>
        <begin position="4"/>
        <end position="232"/>
    </location>
</feature>
<gene>
    <name evidence="6" type="ORF">FC15_GL000319</name>
</gene>
<evidence type="ECO:0000256" key="1">
    <source>
        <dbReference type="ARBA" id="ARBA00005417"/>
    </source>
</evidence>
<dbReference type="InterPro" id="IPR003439">
    <property type="entry name" value="ABC_transporter-like_ATP-bd"/>
</dbReference>
<dbReference type="GO" id="GO:0016887">
    <property type="term" value="F:ATP hydrolysis activity"/>
    <property type="evidence" value="ECO:0007669"/>
    <property type="project" value="InterPro"/>
</dbReference>
<dbReference type="InterPro" id="IPR003593">
    <property type="entry name" value="AAA+_ATPase"/>
</dbReference>
<dbReference type="Pfam" id="PF00005">
    <property type="entry name" value="ABC_tran"/>
    <property type="match status" value="1"/>
</dbReference>
<dbReference type="PANTHER" id="PTHR43335:SF4">
    <property type="entry name" value="ABC TRANSPORTER, ATP-BINDING PROTEIN"/>
    <property type="match status" value="1"/>
</dbReference>
<dbReference type="PROSITE" id="PS50893">
    <property type="entry name" value="ABC_TRANSPORTER_2"/>
    <property type="match status" value="1"/>
</dbReference>
<dbReference type="Proteomes" id="UP000051315">
    <property type="component" value="Unassembled WGS sequence"/>
</dbReference>
<keyword evidence="4" id="KW-0067">ATP-binding</keyword>
<evidence type="ECO:0000313" key="6">
    <source>
        <dbReference type="EMBL" id="KRM08712.1"/>
    </source>
</evidence>
<comment type="caution">
    <text evidence="6">The sequence shown here is derived from an EMBL/GenBank/DDBJ whole genome shotgun (WGS) entry which is preliminary data.</text>
</comment>
<evidence type="ECO:0000256" key="4">
    <source>
        <dbReference type="ARBA" id="ARBA00022840"/>
    </source>
</evidence>
<dbReference type="GO" id="GO:0005524">
    <property type="term" value="F:ATP binding"/>
    <property type="evidence" value="ECO:0007669"/>
    <property type="project" value="UniProtKB-KW"/>
</dbReference>
<dbReference type="SUPFAM" id="SSF52540">
    <property type="entry name" value="P-loop containing nucleoside triphosphate hydrolases"/>
    <property type="match status" value="1"/>
</dbReference>
<keyword evidence="2" id="KW-0813">Transport</keyword>
<dbReference type="EMBL" id="AZFX01000078">
    <property type="protein sequence ID" value="KRM08712.1"/>
    <property type="molecule type" value="Genomic_DNA"/>
</dbReference>
<dbReference type="Gene3D" id="3.40.50.300">
    <property type="entry name" value="P-loop containing nucleotide triphosphate hydrolases"/>
    <property type="match status" value="1"/>
</dbReference>
<protein>
    <submittedName>
        <fullName evidence="6">ABC superfamily ATP binding cassette transporter, ABC protein</fullName>
    </submittedName>
</protein>
<dbReference type="RefSeq" id="WP_057825186.1">
    <property type="nucleotide sequence ID" value="NZ_AZFX01000078.1"/>
</dbReference>
<sequence length="302" mass="33450">MPILTLEHVTKRFGRQMVLNDLNLIVPEGRIFGFLGENGAGKTTTMKLILGLLRADQGVIKVNGEPVTFGQTTTNRLIGYLPDVPAFYDYMRPQEYLQLCGEISGLSKDCLNQRSTELLTHVGLANTHQKIGGFSRGMKQRLGIAQALLNEPRLLICDEPTSALDPVGRLEILDILQQLKGQTTVFFSTHVLADVERICDEIAILHAGKIALTGQIDDLKAKHATHHLRVKFATTAELNQFISLGWSDFQTDLVSFSVTLTAPDILKLEMTVMQALATQQLTPISLERTAPTLEQLFMEVVQ</sequence>
<reference evidence="6 7" key="1">
    <citation type="journal article" date="2015" name="Genome Announc.">
        <title>Expanding the biotechnology potential of lactobacilli through comparative genomics of 213 strains and associated genera.</title>
        <authorList>
            <person name="Sun Z."/>
            <person name="Harris H.M."/>
            <person name="McCann A."/>
            <person name="Guo C."/>
            <person name="Argimon S."/>
            <person name="Zhang W."/>
            <person name="Yang X."/>
            <person name="Jeffery I.B."/>
            <person name="Cooney J.C."/>
            <person name="Kagawa T.F."/>
            <person name="Liu W."/>
            <person name="Song Y."/>
            <person name="Salvetti E."/>
            <person name="Wrobel A."/>
            <person name="Rasinkangas P."/>
            <person name="Parkhill J."/>
            <person name="Rea M.C."/>
            <person name="O'Sullivan O."/>
            <person name="Ritari J."/>
            <person name="Douillard F.P."/>
            <person name="Paul Ross R."/>
            <person name="Yang R."/>
            <person name="Briner A.E."/>
            <person name="Felis G.E."/>
            <person name="de Vos W.M."/>
            <person name="Barrangou R."/>
            <person name="Klaenhammer T.R."/>
            <person name="Caufield P.W."/>
            <person name="Cui Y."/>
            <person name="Zhang H."/>
            <person name="O'Toole P.W."/>
        </authorList>
    </citation>
    <scope>NUCLEOTIDE SEQUENCE [LARGE SCALE GENOMIC DNA]</scope>
    <source>
        <strain evidence="6 7">DSM 17758</strain>
    </source>
</reference>
<evidence type="ECO:0000256" key="2">
    <source>
        <dbReference type="ARBA" id="ARBA00022448"/>
    </source>
</evidence>
<evidence type="ECO:0000256" key="3">
    <source>
        <dbReference type="ARBA" id="ARBA00022741"/>
    </source>
</evidence>